<sequence length="52" mass="5798">MAALAFSCLEDGRKFRTAPLGTKNRERRCRVINIEGSVPLKQAAEVAHERAE</sequence>
<dbReference type="EMBL" id="CP018477">
    <property type="protein sequence ID" value="ASV74509.1"/>
    <property type="molecule type" value="Genomic_DNA"/>
</dbReference>
<evidence type="ECO:0000313" key="1">
    <source>
        <dbReference type="EMBL" id="ASV74509.1"/>
    </source>
</evidence>
<gene>
    <name evidence="1" type="ORF">THTE_1907</name>
</gene>
<keyword evidence="2" id="KW-1185">Reference proteome</keyword>
<organism evidence="1 2">
    <name type="scientific">Thermogutta terrifontis</name>
    <dbReference type="NCBI Taxonomy" id="1331910"/>
    <lineage>
        <taxon>Bacteria</taxon>
        <taxon>Pseudomonadati</taxon>
        <taxon>Planctomycetota</taxon>
        <taxon>Planctomycetia</taxon>
        <taxon>Pirellulales</taxon>
        <taxon>Thermoguttaceae</taxon>
        <taxon>Thermogutta</taxon>
    </lineage>
</organism>
<reference evidence="1 2" key="1">
    <citation type="journal article" name="Front. Microbiol.">
        <title>Sugar Metabolism of the First Thermophilic Planctomycete Thermogutta terrifontis: Comparative Genomic and Transcriptomic Approaches.</title>
        <authorList>
            <person name="Elcheninov A.G."/>
            <person name="Menzel P."/>
            <person name="Gudbergsdottir S.R."/>
            <person name="Slesarev A.I."/>
            <person name="Kadnikov V.V."/>
            <person name="Krogh A."/>
            <person name="Bonch-Osmolovskaya E.A."/>
            <person name="Peng X."/>
            <person name="Kublanov I.V."/>
        </authorList>
    </citation>
    <scope>NUCLEOTIDE SEQUENCE [LARGE SCALE GENOMIC DNA]</scope>
    <source>
        <strain evidence="1 2">R1</strain>
    </source>
</reference>
<evidence type="ECO:0000313" key="2">
    <source>
        <dbReference type="Proteomes" id="UP000215086"/>
    </source>
</evidence>
<dbReference type="AlphaFoldDB" id="A0A286REW5"/>
<name>A0A286REW5_9BACT</name>
<accession>A0A286REW5</accession>
<proteinExistence type="predicted"/>
<dbReference type="KEGG" id="ttf:THTE_1907"/>
<protein>
    <submittedName>
        <fullName evidence="1">Uncharacterized protein</fullName>
    </submittedName>
</protein>
<dbReference type="Proteomes" id="UP000215086">
    <property type="component" value="Chromosome"/>
</dbReference>